<gene>
    <name evidence="3" type="ORF">Aau02nite_90430</name>
</gene>
<comment type="caution">
    <text evidence="3">The sequence shown here is derived from an EMBL/GenBank/DDBJ whole genome shotgun (WGS) entry which is preliminary data.</text>
</comment>
<dbReference type="AlphaFoldDB" id="A0A919VZH3"/>
<feature type="repeat" description="ANK" evidence="1">
    <location>
        <begin position="73"/>
        <end position="105"/>
    </location>
</feature>
<dbReference type="InterPro" id="IPR036770">
    <property type="entry name" value="Ankyrin_rpt-contain_sf"/>
</dbReference>
<keyword evidence="2" id="KW-0812">Transmembrane</keyword>
<evidence type="ECO:0000256" key="2">
    <source>
        <dbReference type="SAM" id="Phobius"/>
    </source>
</evidence>
<sequence>MVEEPVWTIVGLALIVCVIAMIVSVVRLVAAERATATRRRRDDDLRSRVTSMLTSANDTGSLDTADLNLQNPDGDSALHLAYHEGRKAAISRLIALGADETLVNDEGFTPAEMADVAAVERLLKRAAACLDRGQWRDPDKARPLYQSLRQTPPHFYNPALVRFALRTTNHRNLVCLAVKVGHRESQKRLATLLEAHGTEEIATVYLNAGSRVLADAARRWAAANGYTIHTTPYGGTARWGVF</sequence>
<dbReference type="PROSITE" id="PS50297">
    <property type="entry name" value="ANK_REP_REGION"/>
    <property type="match status" value="1"/>
</dbReference>
<dbReference type="Gene3D" id="1.25.40.20">
    <property type="entry name" value="Ankyrin repeat-containing domain"/>
    <property type="match status" value="1"/>
</dbReference>
<keyword evidence="2" id="KW-0472">Membrane</keyword>
<evidence type="ECO:0000313" key="3">
    <source>
        <dbReference type="EMBL" id="GIM80410.1"/>
    </source>
</evidence>
<reference evidence="3" key="1">
    <citation type="submission" date="2021-03" db="EMBL/GenBank/DDBJ databases">
        <title>Whole genome shotgun sequence of Actinoplanes auranticolor NBRC 12245.</title>
        <authorList>
            <person name="Komaki H."/>
            <person name="Tamura T."/>
        </authorList>
    </citation>
    <scope>NUCLEOTIDE SEQUENCE</scope>
    <source>
        <strain evidence="3">NBRC 12245</strain>
    </source>
</reference>
<feature type="transmembrane region" description="Helical" evidence="2">
    <location>
        <begin position="6"/>
        <end position="30"/>
    </location>
</feature>
<organism evidence="3 4">
    <name type="scientific">Actinoplanes auranticolor</name>
    <dbReference type="NCBI Taxonomy" id="47988"/>
    <lineage>
        <taxon>Bacteria</taxon>
        <taxon>Bacillati</taxon>
        <taxon>Actinomycetota</taxon>
        <taxon>Actinomycetes</taxon>
        <taxon>Micromonosporales</taxon>
        <taxon>Micromonosporaceae</taxon>
        <taxon>Actinoplanes</taxon>
    </lineage>
</organism>
<dbReference type="EMBL" id="BOQL01000098">
    <property type="protein sequence ID" value="GIM80410.1"/>
    <property type="molecule type" value="Genomic_DNA"/>
</dbReference>
<evidence type="ECO:0000256" key="1">
    <source>
        <dbReference type="PROSITE-ProRule" id="PRU00023"/>
    </source>
</evidence>
<keyword evidence="2" id="KW-1133">Transmembrane helix</keyword>
<dbReference type="Proteomes" id="UP000681340">
    <property type="component" value="Unassembled WGS sequence"/>
</dbReference>
<dbReference type="PROSITE" id="PS50088">
    <property type="entry name" value="ANK_REPEAT"/>
    <property type="match status" value="1"/>
</dbReference>
<evidence type="ECO:0000313" key="4">
    <source>
        <dbReference type="Proteomes" id="UP000681340"/>
    </source>
</evidence>
<evidence type="ECO:0008006" key="5">
    <source>
        <dbReference type="Google" id="ProtNLM"/>
    </source>
</evidence>
<protein>
    <recommendedName>
        <fullName evidence="5">Ankyrin repeat protein</fullName>
    </recommendedName>
</protein>
<dbReference type="SUPFAM" id="SSF48403">
    <property type="entry name" value="Ankyrin repeat"/>
    <property type="match status" value="1"/>
</dbReference>
<name>A0A919VZH3_9ACTN</name>
<accession>A0A919VZH3</accession>
<proteinExistence type="predicted"/>
<keyword evidence="4" id="KW-1185">Reference proteome</keyword>
<dbReference type="InterPro" id="IPR002110">
    <property type="entry name" value="Ankyrin_rpt"/>
</dbReference>
<keyword evidence="1" id="KW-0040">ANK repeat</keyword>